<dbReference type="EMBL" id="CABFOC020000062">
    <property type="protein sequence ID" value="CAH0055829.1"/>
    <property type="molecule type" value="Genomic_DNA"/>
</dbReference>
<evidence type="ECO:0000256" key="2">
    <source>
        <dbReference type="ARBA" id="ARBA00022692"/>
    </source>
</evidence>
<feature type="transmembrane region" description="Helical" evidence="6">
    <location>
        <begin position="258"/>
        <end position="278"/>
    </location>
</feature>
<feature type="transmembrane region" description="Helical" evidence="6">
    <location>
        <begin position="181"/>
        <end position="199"/>
    </location>
</feature>
<dbReference type="InterPro" id="IPR000620">
    <property type="entry name" value="EamA_dom"/>
</dbReference>
<organism evidence="8 9">
    <name type="scientific">Clonostachys solani</name>
    <dbReference type="NCBI Taxonomy" id="160281"/>
    <lineage>
        <taxon>Eukaryota</taxon>
        <taxon>Fungi</taxon>
        <taxon>Dikarya</taxon>
        <taxon>Ascomycota</taxon>
        <taxon>Pezizomycotina</taxon>
        <taxon>Sordariomycetes</taxon>
        <taxon>Hypocreomycetidae</taxon>
        <taxon>Hypocreales</taxon>
        <taxon>Bionectriaceae</taxon>
        <taxon>Clonostachys</taxon>
    </lineage>
</organism>
<feature type="region of interest" description="Disordered" evidence="5">
    <location>
        <begin position="1"/>
        <end position="41"/>
    </location>
</feature>
<evidence type="ECO:0000259" key="7">
    <source>
        <dbReference type="Pfam" id="PF00892"/>
    </source>
</evidence>
<feature type="transmembrane region" description="Helical" evidence="6">
    <location>
        <begin position="127"/>
        <end position="147"/>
    </location>
</feature>
<evidence type="ECO:0000313" key="9">
    <source>
        <dbReference type="Proteomes" id="UP000775872"/>
    </source>
</evidence>
<gene>
    <name evidence="8" type="ORF">CSOL1703_00017989</name>
</gene>
<feature type="transmembrane region" description="Helical" evidence="6">
    <location>
        <begin position="290"/>
        <end position="308"/>
    </location>
</feature>
<dbReference type="AlphaFoldDB" id="A0A9N9ZIP3"/>
<name>A0A9N9ZIP3_9HYPO</name>
<proteinExistence type="predicted"/>
<dbReference type="PANTHER" id="PTHR22911">
    <property type="entry name" value="ACYL-MALONYL CONDENSING ENZYME-RELATED"/>
    <property type="match status" value="1"/>
</dbReference>
<protein>
    <recommendedName>
        <fullName evidence="7">EamA domain-containing protein</fullName>
    </recommendedName>
</protein>
<dbReference type="SUPFAM" id="SSF103481">
    <property type="entry name" value="Multidrug resistance efflux transporter EmrE"/>
    <property type="match status" value="1"/>
</dbReference>
<accession>A0A9N9ZIP3</accession>
<feature type="transmembrane region" description="Helical" evidence="6">
    <location>
        <begin position="87"/>
        <end position="107"/>
    </location>
</feature>
<feature type="compositionally biased region" description="Low complexity" evidence="5">
    <location>
        <begin position="19"/>
        <end position="30"/>
    </location>
</feature>
<evidence type="ECO:0000256" key="6">
    <source>
        <dbReference type="SAM" id="Phobius"/>
    </source>
</evidence>
<dbReference type="Proteomes" id="UP000775872">
    <property type="component" value="Unassembled WGS sequence"/>
</dbReference>
<feature type="transmembrane region" description="Helical" evidence="6">
    <location>
        <begin position="153"/>
        <end position="172"/>
    </location>
</feature>
<dbReference type="OrthoDB" id="306876at2759"/>
<evidence type="ECO:0000256" key="1">
    <source>
        <dbReference type="ARBA" id="ARBA00004141"/>
    </source>
</evidence>
<reference evidence="8" key="1">
    <citation type="submission" date="2021-10" db="EMBL/GenBank/DDBJ databases">
        <authorList>
            <person name="Piombo E."/>
        </authorList>
    </citation>
    <scope>NUCLEOTIDE SEQUENCE</scope>
</reference>
<feature type="compositionally biased region" description="Basic and acidic residues" evidence="5">
    <location>
        <begin position="1"/>
        <end position="17"/>
    </location>
</feature>
<comment type="caution">
    <text evidence="8">The sequence shown here is derived from an EMBL/GenBank/DDBJ whole genome shotgun (WGS) entry which is preliminary data.</text>
</comment>
<keyword evidence="2 6" id="KW-0812">Transmembrane</keyword>
<feature type="transmembrane region" description="Helical" evidence="6">
    <location>
        <begin position="57"/>
        <end position="75"/>
    </location>
</feature>
<dbReference type="PANTHER" id="PTHR22911:SF6">
    <property type="entry name" value="SOLUTE CARRIER FAMILY 35 MEMBER G1"/>
    <property type="match status" value="1"/>
</dbReference>
<evidence type="ECO:0000256" key="3">
    <source>
        <dbReference type="ARBA" id="ARBA00022989"/>
    </source>
</evidence>
<evidence type="ECO:0000256" key="4">
    <source>
        <dbReference type="ARBA" id="ARBA00023136"/>
    </source>
</evidence>
<feature type="domain" description="EamA" evidence="7">
    <location>
        <begin position="57"/>
        <end position="195"/>
    </location>
</feature>
<keyword evidence="4 6" id="KW-0472">Membrane</keyword>
<evidence type="ECO:0000256" key="5">
    <source>
        <dbReference type="SAM" id="MobiDB-lite"/>
    </source>
</evidence>
<evidence type="ECO:0000313" key="8">
    <source>
        <dbReference type="EMBL" id="CAH0055829.1"/>
    </source>
</evidence>
<keyword evidence="9" id="KW-1185">Reference proteome</keyword>
<comment type="subcellular location">
    <subcellularLocation>
        <location evidence="1">Membrane</location>
        <topology evidence="1">Multi-pass membrane protein</topology>
    </subcellularLocation>
</comment>
<sequence>MVAHDSPRRPAPGRDDADPTAPLLQPAAATNGENEQSRTNKPKGLLQSLREFYNNNFGLFLVFLAQFFASTMIMTTKLLETGFETKFHALQIIFVRMFSTAIIGSLWMTYKGVPGFPFGPRGVRRLLVIRGTAGTIGLFGLYYSLSYLDMSDATVITFLVPTLTAFVCWVALHEPFTVKEALAGLLAFGGVLFIARPPYLFPSQDGDDSQENQSLTADVYSLINIDREGGIVPPAKATPAERAVAIVPPAKATPAERAVAIACAILGAFAAATAYATIRVIGKRAHSLVSVNYFAVLGSVSSFAIIMIHPDLQFEIPHTATQ</sequence>
<dbReference type="GO" id="GO:0016020">
    <property type="term" value="C:membrane"/>
    <property type="evidence" value="ECO:0007669"/>
    <property type="project" value="UniProtKB-SubCell"/>
</dbReference>
<dbReference type="InterPro" id="IPR037185">
    <property type="entry name" value="EmrE-like"/>
</dbReference>
<keyword evidence="3 6" id="KW-1133">Transmembrane helix</keyword>
<dbReference type="Pfam" id="PF00892">
    <property type="entry name" value="EamA"/>
    <property type="match status" value="1"/>
</dbReference>